<feature type="region of interest" description="Disordered" evidence="2">
    <location>
        <begin position="453"/>
        <end position="504"/>
    </location>
</feature>
<keyword evidence="3" id="KW-0812">Transmembrane</keyword>
<name>A0A1I0ZU22_9CLOT</name>
<evidence type="ECO:0000256" key="2">
    <source>
        <dbReference type="SAM" id="MobiDB-lite"/>
    </source>
</evidence>
<protein>
    <submittedName>
        <fullName evidence="5">Vancomycin resistance protein YoaR, contains peptidoglycan-binding and VanW domains</fullName>
    </submittedName>
</protein>
<feature type="transmembrane region" description="Helical" evidence="3">
    <location>
        <begin position="16"/>
        <end position="35"/>
    </location>
</feature>
<sequence length="504" mass="55205">MALNGTKKILNSRTQLIAIIVVSVIVVMGVAFFGYSKYMTTQVNKWNDKVYPNVYVQGVNLSGMTKEEATNELNEKFKDAIVNKKITVKVKDKDYSMDYSKLNAEYNIEDTVDKAFDFGKNKKLGEQYKLIKSKNKEDLELEFTHNPEYVKEFVNSIANEVNKKPQDAKLDVSSGFAITDEVAGYKLDSENLEKGILDSINGKIDENIVVDAVVNEDKPKVTAEALKKVNGKISSYSTSYGTSSEGRAFNVELATKAIDGTILMPGEVFSYNGVVGERSAERGYKNAGVIIGNKVENGIGGGICQVSSTLYQAILRSGLNSVERINHSLPVGYMTKGFDATVAWDSLDYKFKNTFDFPIYIEGVTYGRNVSFNIYGDASASNKTYEIYSEIVETLQPTTSTVDDSSIPEGQTVVEQNPSTGYRVKTYRKVYEGGNLVDTQLISTDTYQAVNGITKKGTKKAEVPTPTPEPAPAPAPTPEPTPTPEPVPEPSVPQGNGEQGKPAQ</sequence>
<keyword evidence="3" id="KW-1133">Transmembrane helix</keyword>
<feature type="compositionally biased region" description="Pro residues" evidence="2">
    <location>
        <begin position="465"/>
        <end position="491"/>
    </location>
</feature>
<reference evidence="5 6" key="1">
    <citation type="submission" date="2016-10" db="EMBL/GenBank/DDBJ databases">
        <authorList>
            <person name="de Groot N.N."/>
        </authorList>
    </citation>
    <scope>NUCLEOTIDE SEQUENCE [LARGE SCALE GENOMIC DNA]</scope>
    <source>
        <strain evidence="5 6">DSM 12271</strain>
    </source>
</reference>
<dbReference type="OrthoDB" id="9797191at2"/>
<dbReference type="EMBL" id="FOKI01000024">
    <property type="protein sequence ID" value="SFB27838.1"/>
    <property type="molecule type" value="Genomic_DNA"/>
</dbReference>
<feature type="domain" description="G5" evidence="4">
    <location>
        <begin position="381"/>
        <end position="460"/>
    </location>
</feature>
<organism evidence="5 6">
    <name type="scientific">Clostridium frigidicarnis</name>
    <dbReference type="NCBI Taxonomy" id="84698"/>
    <lineage>
        <taxon>Bacteria</taxon>
        <taxon>Bacillati</taxon>
        <taxon>Bacillota</taxon>
        <taxon>Clostridia</taxon>
        <taxon>Eubacteriales</taxon>
        <taxon>Clostridiaceae</taxon>
        <taxon>Clostridium</taxon>
    </lineage>
</organism>
<dbReference type="PANTHER" id="PTHR35788:SF1">
    <property type="entry name" value="EXPORTED PROTEIN"/>
    <property type="match status" value="1"/>
</dbReference>
<dbReference type="Pfam" id="PF12229">
    <property type="entry name" value="PG_binding_4"/>
    <property type="match status" value="1"/>
</dbReference>
<evidence type="ECO:0000259" key="4">
    <source>
        <dbReference type="PROSITE" id="PS51109"/>
    </source>
</evidence>
<evidence type="ECO:0000256" key="3">
    <source>
        <dbReference type="SAM" id="Phobius"/>
    </source>
</evidence>
<dbReference type="InterPro" id="IPR022029">
    <property type="entry name" value="YoaR-like_PG-bd"/>
</dbReference>
<proteinExistence type="predicted"/>
<dbReference type="RefSeq" id="WP_090042176.1">
    <property type="nucleotide sequence ID" value="NZ_FOKI01000024.1"/>
</dbReference>
<evidence type="ECO:0000313" key="5">
    <source>
        <dbReference type="EMBL" id="SFB27838.1"/>
    </source>
</evidence>
<dbReference type="InterPro" id="IPR007391">
    <property type="entry name" value="Vancomycin_resist_VanW"/>
</dbReference>
<dbReference type="Pfam" id="PF07501">
    <property type="entry name" value="G5"/>
    <property type="match status" value="1"/>
</dbReference>
<keyword evidence="3" id="KW-0472">Membrane</keyword>
<keyword evidence="6" id="KW-1185">Reference proteome</keyword>
<dbReference type="InterPro" id="IPR052913">
    <property type="entry name" value="Glycopeptide_resist_protein"/>
</dbReference>
<evidence type="ECO:0000256" key="1">
    <source>
        <dbReference type="ARBA" id="ARBA00022729"/>
    </source>
</evidence>
<evidence type="ECO:0000313" key="6">
    <source>
        <dbReference type="Proteomes" id="UP000198619"/>
    </source>
</evidence>
<dbReference type="InterPro" id="IPR011098">
    <property type="entry name" value="G5_dom"/>
</dbReference>
<dbReference type="SMART" id="SM01208">
    <property type="entry name" value="G5"/>
    <property type="match status" value="1"/>
</dbReference>
<dbReference type="PANTHER" id="PTHR35788">
    <property type="entry name" value="EXPORTED PROTEIN-RELATED"/>
    <property type="match status" value="1"/>
</dbReference>
<keyword evidence="1" id="KW-0732">Signal</keyword>
<accession>A0A1I0ZU22</accession>
<dbReference type="Gene3D" id="2.20.230.10">
    <property type="entry name" value="Resuscitation-promoting factor rpfb"/>
    <property type="match status" value="1"/>
</dbReference>
<gene>
    <name evidence="5" type="ORF">SAMN04488528_10243</name>
</gene>
<dbReference type="STRING" id="84698.SAMN04488528_10243"/>
<dbReference type="Pfam" id="PF04294">
    <property type="entry name" value="VanW"/>
    <property type="match status" value="1"/>
</dbReference>
<dbReference type="AlphaFoldDB" id="A0A1I0ZU22"/>
<dbReference type="PROSITE" id="PS51109">
    <property type="entry name" value="G5"/>
    <property type="match status" value="1"/>
</dbReference>
<dbReference type="Proteomes" id="UP000198619">
    <property type="component" value="Unassembled WGS sequence"/>
</dbReference>